<keyword evidence="1" id="KW-0808">Transferase</keyword>
<protein>
    <submittedName>
        <fullName evidence="1">Glycosyltransferase family protein</fullName>
    </submittedName>
</protein>
<dbReference type="AlphaFoldDB" id="X8IYG3"/>
<dbReference type="OrthoDB" id="5835829at2759"/>
<dbReference type="InterPro" id="IPR050426">
    <property type="entry name" value="Glycosyltransferase_28"/>
</dbReference>
<sequence length="531" mass="57889">MPWSPTAAFPHPLVNVKQNDEAEPRMANYYSYRLVDMTAWQGLGRTINKFRTKRLGLEHLSTQSAVGLTERASVPWTYFISPTIIPEPADWVSNVDVTGYCFLNLAKEYNPPRELVQFIEAGQQPIYIGFGSIVLDNAENVTKSIIAAVSQVGVRAIILTGLGGLDESMIQAAGDDIFPLNTEVPHDWLFERPWWAVQVVRHGAGPPPIHPNKLTAEALAAAIHVAMSPETREVAKQIGGIIRNKQGPKNAVESIHKHLPLLNMRCDLDPNRVAVWYSSAHKLRLSAFAAQVLAEAGEIDINKLELHRSREYETHIGPIDPLSGTILPGIKILNDFRRGAAKLPSQPGKGATKMLSASTLGVQSTFQSAAEGMHNLPKVYGGEVRKHKKVTGIGSGVVQGGREFALGLYDGFSDFFMEPVRGFKRRGVLGAIGGVGIGALNLTTKPTAGFMQAVSMPIEGAVKEVKSLLHRQVGKDRIATRYAEGVSAARNASEAEREKVVRAFVERVSGNGSAWMVDKKGKGKAKMTWKN</sequence>
<dbReference type="SUPFAM" id="SSF53756">
    <property type="entry name" value="UDP-Glycosyltransferase/glycogen phosphorylase"/>
    <property type="match status" value="1"/>
</dbReference>
<evidence type="ECO:0000313" key="2">
    <source>
        <dbReference type="Proteomes" id="UP000030108"/>
    </source>
</evidence>
<organism evidence="1 2">
    <name type="scientific">Rhizoctonia solani AG-3 Rhs1AP</name>
    <dbReference type="NCBI Taxonomy" id="1086054"/>
    <lineage>
        <taxon>Eukaryota</taxon>
        <taxon>Fungi</taxon>
        <taxon>Dikarya</taxon>
        <taxon>Basidiomycota</taxon>
        <taxon>Agaricomycotina</taxon>
        <taxon>Agaricomycetes</taxon>
        <taxon>Cantharellales</taxon>
        <taxon>Ceratobasidiaceae</taxon>
        <taxon>Rhizoctonia</taxon>
    </lineage>
</organism>
<gene>
    <name evidence="1" type="ORF">RSOL_068770</name>
</gene>
<dbReference type="Proteomes" id="UP000030108">
    <property type="component" value="Unassembled WGS sequence"/>
</dbReference>
<evidence type="ECO:0000313" key="1">
    <source>
        <dbReference type="EMBL" id="EUC54722.1"/>
    </source>
</evidence>
<dbReference type="PANTHER" id="PTHR48050">
    <property type="entry name" value="STEROL 3-BETA-GLUCOSYLTRANSFERASE"/>
    <property type="match status" value="1"/>
</dbReference>
<proteinExistence type="predicted"/>
<name>X8IYG3_9AGAM</name>
<dbReference type="Gene3D" id="3.40.50.2000">
    <property type="entry name" value="Glycogen Phosphorylase B"/>
    <property type="match status" value="2"/>
</dbReference>
<feature type="non-terminal residue" evidence="1">
    <location>
        <position position="531"/>
    </location>
</feature>
<reference evidence="2" key="1">
    <citation type="journal article" date="2014" name="Genome Announc.">
        <title>Draft genome sequence of the plant-pathogenic soil fungus Rhizoctonia solani anastomosis group 3 strain Rhs1AP.</title>
        <authorList>
            <person name="Cubeta M.A."/>
            <person name="Thomas E."/>
            <person name="Dean R.A."/>
            <person name="Jabaji S."/>
            <person name="Neate S.M."/>
            <person name="Tavantzis S."/>
            <person name="Toda T."/>
            <person name="Vilgalys R."/>
            <person name="Bharathan N."/>
            <person name="Fedorova-Abrams N."/>
            <person name="Pakala S.B."/>
            <person name="Pakala S.M."/>
            <person name="Zafar N."/>
            <person name="Joardar V."/>
            <person name="Losada L."/>
            <person name="Nierman W.C."/>
        </authorList>
    </citation>
    <scope>NUCLEOTIDE SEQUENCE [LARGE SCALE GENOMIC DNA]</scope>
    <source>
        <strain evidence="2">AG-3</strain>
    </source>
</reference>
<comment type="caution">
    <text evidence="1">The sequence shown here is derived from an EMBL/GenBank/DDBJ whole genome shotgun (WGS) entry which is preliminary data.</text>
</comment>
<dbReference type="EMBL" id="JATN01000322">
    <property type="protein sequence ID" value="EUC54722.1"/>
    <property type="molecule type" value="Genomic_DNA"/>
</dbReference>
<accession>X8IYG3</accession>
<dbReference type="PANTHER" id="PTHR48050:SF13">
    <property type="entry name" value="STEROL 3-BETA-GLUCOSYLTRANSFERASE UGT80A2"/>
    <property type="match status" value="1"/>
</dbReference>
<dbReference type="GO" id="GO:0016740">
    <property type="term" value="F:transferase activity"/>
    <property type="evidence" value="ECO:0007669"/>
    <property type="project" value="UniProtKB-KW"/>
</dbReference>